<proteinExistence type="predicted"/>
<organism evidence="3 4">
    <name type="scientific">Diacronema lutheri</name>
    <name type="common">Unicellular marine alga</name>
    <name type="synonym">Monochrysis lutheri</name>
    <dbReference type="NCBI Taxonomy" id="2081491"/>
    <lineage>
        <taxon>Eukaryota</taxon>
        <taxon>Haptista</taxon>
        <taxon>Haptophyta</taxon>
        <taxon>Pavlovophyceae</taxon>
        <taxon>Pavlovales</taxon>
        <taxon>Pavlovaceae</taxon>
        <taxon>Diacronema</taxon>
    </lineage>
</organism>
<comment type="caution">
    <text evidence="3">The sequence shown here is derived from an EMBL/GenBank/DDBJ whole genome shotgun (WGS) entry which is preliminary data.</text>
</comment>
<dbReference type="OrthoDB" id="10645088at2759"/>
<keyword evidence="2" id="KW-1133">Transmembrane helix</keyword>
<evidence type="ECO:0000313" key="3">
    <source>
        <dbReference type="EMBL" id="KAG8469709.1"/>
    </source>
</evidence>
<reference evidence="3" key="1">
    <citation type="submission" date="2021-05" db="EMBL/GenBank/DDBJ databases">
        <title>The genome of the haptophyte Pavlova lutheri (Diacronema luteri, Pavlovales) - a model for lipid biosynthesis in eukaryotic algae.</title>
        <authorList>
            <person name="Hulatt C.J."/>
            <person name="Posewitz M.C."/>
        </authorList>
    </citation>
    <scope>NUCLEOTIDE SEQUENCE</scope>
    <source>
        <strain evidence="3">NIVA-4/92</strain>
    </source>
</reference>
<dbReference type="Proteomes" id="UP000751190">
    <property type="component" value="Unassembled WGS sequence"/>
</dbReference>
<evidence type="ECO:0000256" key="1">
    <source>
        <dbReference type="SAM" id="MobiDB-lite"/>
    </source>
</evidence>
<keyword evidence="2" id="KW-0472">Membrane</keyword>
<feature type="region of interest" description="Disordered" evidence="1">
    <location>
        <begin position="253"/>
        <end position="342"/>
    </location>
</feature>
<name>A0A8J5XSJ0_DIALT</name>
<feature type="transmembrane region" description="Helical" evidence="2">
    <location>
        <begin position="44"/>
        <end position="68"/>
    </location>
</feature>
<dbReference type="EMBL" id="JAGTXO010000002">
    <property type="protein sequence ID" value="KAG8469709.1"/>
    <property type="molecule type" value="Genomic_DNA"/>
</dbReference>
<keyword evidence="2" id="KW-0812">Transmembrane</keyword>
<feature type="compositionally biased region" description="Low complexity" evidence="1">
    <location>
        <begin position="329"/>
        <end position="342"/>
    </location>
</feature>
<dbReference type="AlphaFoldDB" id="A0A8J5XSJ0"/>
<evidence type="ECO:0000256" key="2">
    <source>
        <dbReference type="SAM" id="Phobius"/>
    </source>
</evidence>
<protein>
    <submittedName>
        <fullName evidence="3">Uncharacterized protein</fullName>
    </submittedName>
</protein>
<gene>
    <name evidence="3" type="ORF">KFE25_006164</name>
</gene>
<feature type="transmembrane region" description="Helical" evidence="2">
    <location>
        <begin position="107"/>
        <end position="127"/>
    </location>
</feature>
<feature type="compositionally biased region" description="Basic residues" evidence="1">
    <location>
        <begin position="318"/>
        <end position="328"/>
    </location>
</feature>
<feature type="compositionally biased region" description="Low complexity" evidence="1">
    <location>
        <begin position="265"/>
        <end position="306"/>
    </location>
</feature>
<sequence length="342" mass="34644">MDSLALRNAAKAIMLTVRHSPALMAAVAVSGIVLSPFIAVSMAILMVGVLCCIPVILTVSTVGCVVWLGPRAGELARLWGAEALRLVSCARATPLGMSLERGLKNNPVLAAGAVCCMPILIPIGLLAGATICMLLVVSLPLLVPGACIILANADFRRSACGMTQRTVERVLEQLGAESRAPALRATPRLPTLASAGQPACADAGAHAPARAPTPCAHALALSARAPAAALIATRAEEAEASASRSIQHEVADAPADTLRTPPAPCDVASAPSSSPAQSPRARPSGRPSARSPFSARSEMSSTSSTAVGDASPRERGGGGRKRGGKAARAKSAGGPAPHSRQQ</sequence>
<feature type="transmembrane region" description="Helical" evidence="2">
    <location>
        <begin position="133"/>
        <end position="155"/>
    </location>
</feature>
<keyword evidence="4" id="KW-1185">Reference proteome</keyword>
<evidence type="ECO:0000313" key="4">
    <source>
        <dbReference type="Proteomes" id="UP000751190"/>
    </source>
</evidence>
<feature type="transmembrane region" description="Helical" evidence="2">
    <location>
        <begin position="21"/>
        <end position="38"/>
    </location>
</feature>
<accession>A0A8J5XSJ0</accession>